<organism evidence="2">
    <name type="scientific">Tanacetum cinerariifolium</name>
    <name type="common">Dalmatian daisy</name>
    <name type="synonym">Chrysanthemum cinerariifolium</name>
    <dbReference type="NCBI Taxonomy" id="118510"/>
    <lineage>
        <taxon>Eukaryota</taxon>
        <taxon>Viridiplantae</taxon>
        <taxon>Streptophyta</taxon>
        <taxon>Embryophyta</taxon>
        <taxon>Tracheophyta</taxon>
        <taxon>Spermatophyta</taxon>
        <taxon>Magnoliopsida</taxon>
        <taxon>eudicotyledons</taxon>
        <taxon>Gunneridae</taxon>
        <taxon>Pentapetalae</taxon>
        <taxon>asterids</taxon>
        <taxon>campanulids</taxon>
        <taxon>Asterales</taxon>
        <taxon>Asteraceae</taxon>
        <taxon>Asteroideae</taxon>
        <taxon>Anthemideae</taxon>
        <taxon>Anthemidinae</taxon>
        <taxon>Tanacetum</taxon>
    </lineage>
</organism>
<comment type="caution">
    <text evidence="2">The sequence shown here is derived from an EMBL/GenBank/DDBJ whole genome shotgun (WGS) entry which is preliminary data.</text>
</comment>
<proteinExistence type="predicted"/>
<accession>A0A699VYC8</accession>
<gene>
    <name evidence="2" type="ORF">Tci_912206</name>
</gene>
<dbReference type="AlphaFoldDB" id="A0A699VYC8"/>
<evidence type="ECO:0000256" key="1">
    <source>
        <dbReference type="SAM" id="MobiDB-lite"/>
    </source>
</evidence>
<feature type="region of interest" description="Disordered" evidence="1">
    <location>
        <begin position="1"/>
        <end position="55"/>
    </location>
</feature>
<evidence type="ECO:0000313" key="2">
    <source>
        <dbReference type="EMBL" id="GFD40237.1"/>
    </source>
</evidence>
<protein>
    <submittedName>
        <fullName evidence="2">Uncharacterized protein</fullName>
    </submittedName>
</protein>
<dbReference type="EMBL" id="BKCJ011530579">
    <property type="protein sequence ID" value="GFD40237.1"/>
    <property type="molecule type" value="Genomic_DNA"/>
</dbReference>
<sequence>DDADNEDEEESLDSEEEEKEHLALTVPTLALHSSIPTSEDSDETEPFEEGKTVAT</sequence>
<reference evidence="2" key="1">
    <citation type="journal article" date="2019" name="Sci. Rep.">
        <title>Draft genome of Tanacetum cinerariifolium, the natural source of mosquito coil.</title>
        <authorList>
            <person name="Yamashiro T."/>
            <person name="Shiraishi A."/>
            <person name="Satake H."/>
            <person name="Nakayama K."/>
        </authorList>
    </citation>
    <scope>NUCLEOTIDE SEQUENCE</scope>
</reference>
<feature type="non-terminal residue" evidence="2">
    <location>
        <position position="1"/>
    </location>
</feature>
<name>A0A699VYC8_TANCI</name>
<feature type="non-terminal residue" evidence="2">
    <location>
        <position position="55"/>
    </location>
</feature>
<feature type="compositionally biased region" description="Acidic residues" evidence="1">
    <location>
        <begin position="1"/>
        <end position="18"/>
    </location>
</feature>